<reference evidence="3" key="1">
    <citation type="submission" date="2016-10" db="EMBL/GenBank/DDBJ databases">
        <authorList>
            <person name="Varghese N."/>
            <person name="Submissions S."/>
        </authorList>
    </citation>
    <scope>NUCLEOTIDE SEQUENCE [LARGE SCALE GENOMIC DNA]</scope>
    <source>
        <strain evidence="3">IBRC-M 10043</strain>
    </source>
</reference>
<sequence length="104" mass="11155">MRLPIPTNRLVAFTLAGAFLTAMLALALGAPVGGLASPDDPTTGDSTPTNAQPSGDAPTPNQNFTPAVQTQSGDEEEHEEYEEHEEAEHEEADEDEEEWFGDDD</sequence>
<proteinExistence type="predicted"/>
<feature type="compositionally biased region" description="Acidic residues" evidence="1">
    <location>
        <begin position="73"/>
        <end position="104"/>
    </location>
</feature>
<evidence type="ECO:0000313" key="3">
    <source>
        <dbReference type="Proteomes" id="UP000198775"/>
    </source>
</evidence>
<evidence type="ECO:0000313" key="2">
    <source>
        <dbReference type="EMBL" id="SEO81112.1"/>
    </source>
</evidence>
<organism evidence="2 3">
    <name type="scientific">Halorientalis persicus</name>
    <dbReference type="NCBI Taxonomy" id="1367881"/>
    <lineage>
        <taxon>Archaea</taxon>
        <taxon>Methanobacteriati</taxon>
        <taxon>Methanobacteriota</taxon>
        <taxon>Stenosarchaea group</taxon>
        <taxon>Halobacteria</taxon>
        <taxon>Halobacteriales</taxon>
        <taxon>Haloarculaceae</taxon>
        <taxon>Halorientalis</taxon>
    </lineage>
</organism>
<dbReference type="Proteomes" id="UP000198775">
    <property type="component" value="Unassembled WGS sequence"/>
</dbReference>
<dbReference type="RefSeq" id="WP_092662647.1">
    <property type="nucleotide sequence ID" value="NZ_FOCX01000020.1"/>
</dbReference>
<dbReference type="AlphaFoldDB" id="A0A1H8SQW7"/>
<gene>
    <name evidence="2" type="ORF">SAMN05216388_10209</name>
</gene>
<feature type="compositionally biased region" description="Low complexity" evidence="1">
    <location>
        <begin position="31"/>
        <end position="49"/>
    </location>
</feature>
<feature type="compositionally biased region" description="Polar residues" evidence="1">
    <location>
        <begin position="59"/>
        <end position="72"/>
    </location>
</feature>
<evidence type="ECO:0000256" key="1">
    <source>
        <dbReference type="SAM" id="MobiDB-lite"/>
    </source>
</evidence>
<keyword evidence="3" id="KW-1185">Reference proteome</keyword>
<dbReference type="EMBL" id="FOCX01000020">
    <property type="protein sequence ID" value="SEO81112.1"/>
    <property type="molecule type" value="Genomic_DNA"/>
</dbReference>
<name>A0A1H8SQW7_9EURY</name>
<accession>A0A1H8SQW7</accession>
<feature type="region of interest" description="Disordered" evidence="1">
    <location>
        <begin position="31"/>
        <end position="104"/>
    </location>
</feature>
<protein>
    <submittedName>
        <fullName evidence="2">Uncharacterized protein</fullName>
    </submittedName>
</protein>